<name>A0AAW5UXF9_9BACT</name>
<dbReference type="Proteomes" id="UP001209168">
    <property type="component" value="Unassembled WGS sequence"/>
</dbReference>
<feature type="transmembrane region" description="Helical" evidence="1">
    <location>
        <begin position="360"/>
        <end position="379"/>
    </location>
</feature>
<feature type="transmembrane region" description="Helical" evidence="1">
    <location>
        <begin position="38"/>
        <end position="59"/>
    </location>
</feature>
<feature type="transmembrane region" description="Helical" evidence="1">
    <location>
        <begin position="549"/>
        <end position="569"/>
    </location>
</feature>
<feature type="transmembrane region" description="Helical" evidence="1">
    <location>
        <begin position="212"/>
        <end position="239"/>
    </location>
</feature>
<evidence type="ECO:0000259" key="2">
    <source>
        <dbReference type="Pfam" id="PF01757"/>
    </source>
</evidence>
<evidence type="ECO:0000256" key="1">
    <source>
        <dbReference type="SAM" id="Phobius"/>
    </source>
</evidence>
<keyword evidence="1" id="KW-0812">Transmembrane</keyword>
<feature type="transmembrane region" description="Helical" evidence="1">
    <location>
        <begin position="12"/>
        <end position="32"/>
    </location>
</feature>
<feature type="transmembrane region" description="Helical" evidence="1">
    <location>
        <begin position="433"/>
        <end position="454"/>
    </location>
</feature>
<feature type="transmembrane region" description="Helical" evidence="1">
    <location>
        <begin position="651"/>
        <end position="670"/>
    </location>
</feature>
<reference evidence="3" key="1">
    <citation type="submission" date="2022-11" db="EMBL/GenBank/DDBJ databases">
        <title>Genomic repertoires linked with pathogenic potency of arthritogenic Prevotella copri isolated from the gut of rheumatoid arthritis patients.</title>
        <authorList>
            <person name="Nii T."/>
            <person name="Maeda Y."/>
            <person name="Motooka D."/>
            <person name="Naito M."/>
            <person name="Matsumoto Y."/>
            <person name="Ogawa T."/>
            <person name="Oguro-Igashira E."/>
            <person name="Kishikawa T."/>
            <person name="Yamashita M."/>
            <person name="Koizumi S."/>
            <person name="Kurakawa T."/>
            <person name="Okumura R."/>
            <person name="Kayama H."/>
            <person name="Murakami M."/>
            <person name="Sakaguchi T."/>
            <person name="Das B."/>
            <person name="Nakamura S."/>
            <person name="Okada Y."/>
            <person name="Kumanogoh A."/>
            <person name="Takeda K."/>
        </authorList>
    </citation>
    <scope>NUCLEOTIDE SEQUENCE</scope>
    <source>
        <strain evidence="3">H012_8</strain>
    </source>
</reference>
<dbReference type="RefSeq" id="WP_264901930.1">
    <property type="nucleotide sequence ID" value="NZ_JAPDVH010000001.1"/>
</dbReference>
<keyword evidence="1" id="KW-1133">Transmembrane helix</keyword>
<protein>
    <submittedName>
        <fullName evidence="3">Acyltransferase</fullName>
    </submittedName>
</protein>
<comment type="caution">
    <text evidence="3">The sequence shown here is derived from an EMBL/GenBank/DDBJ whole genome shotgun (WGS) entry which is preliminary data.</text>
</comment>
<evidence type="ECO:0000313" key="4">
    <source>
        <dbReference type="Proteomes" id="UP001209168"/>
    </source>
</evidence>
<keyword evidence="1" id="KW-0472">Membrane</keyword>
<evidence type="ECO:0000313" key="3">
    <source>
        <dbReference type="EMBL" id="MCW4156417.1"/>
    </source>
</evidence>
<gene>
    <name evidence="3" type="ORF">ONT23_12980</name>
</gene>
<feature type="transmembrane region" description="Helical" evidence="1">
    <location>
        <begin position="260"/>
        <end position="286"/>
    </location>
</feature>
<feature type="transmembrane region" description="Helical" evidence="1">
    <location>
        <begin position="75"/>
        <end position="93"/>
    </location>
</feature>
<dbReference type="Pfam" id="PF01757">
    <property type="entry name" value="Acyl_transf_3"/>
    <property type="match status" value="1"/>
</dbReference>
<feature type="domain" description="Acyltransferase 3" evidence="2">
    <location>
        <begin position="14"/>
        <end position="285"/>
    </location>
</feature>
<sequence length="672" mass="78219">MTENNILSRQNTLWMQGVSALLIMLMHFVMQLEDYPRFFNIFGSVAVAVFLFISGFGINESHKINGINNFWKKRFLRVIIPCWTIFLFQLPFVEHFNSVQLLKNLTFYASDLWFVDYIIRWYLVYWISRRFFTKNTKYILFVFGIYNIFQQQLYSEQAFSFFCGYLASEYVGKLNKLNKKHVLKYTCLSVIYGIIFLLIKEIPTIQQIKGSILFNVILLNIKLPLAMSIIAAPFLFPLLKKIGIFNKLGKISYELYIVHYYFMPAITGIISIFIYSAYSIIISVIFRRINQFLSKKSYFIYSLTGILYIGICYTLMCKYSMRVTEHYGYICIGYALVLALDILFFATKEEEEEEKKINKYLPYLFAATTTVLVIGLLIVQYHFDPLTNKVDRWSALAYPIQNLFNGQFPYSAKTHLGGNASPFPIWLVFHIPFYLLQNVGLSEIFTCMIFIYSIKLLSGYKAAIKATLLLFLSINLWYEVAVRSDLISNFFLLAAFINILQVYQINFKQHPWILSVCVGLWLSTRLSVAFPLFILFFPYYIKLKVKKQILIPLLIVGVFAMTFLPLILWDAKELFGAENNPFSLQFRQSSPIATIFLVTIALTMSLTWKGSYQFQVLYSVIILLLIPIISYGYSMYIYGNWTDIFNSNYDITYIDAVIPFAITILSLPKLKG</sequence>
<feature type="transmembrane region" description="Helical" evidence="1">
    <location>
        <begin position="512"/>
        <end position="537"/>
    </location>
</feature>
<keyword evidence="3" id="KW-0012">Acyltransferase</keyword>
<feature type="transmembrane region" description="Helical" evidence="1">
    <location>
        <begin position="620"/>
        <end position="639"/>
    </location>
</feature>
<feature type="transmembrane region" description="Helical" evidence="1">
    <location>
        <begin position="105"/>
        <end position="127"/>
    </location>
</feature>
<feature type="transmembrane region" description="Helical" evidence="1">
    <location>
        <begin position="327"/>
        <end position="348"/>
    </location>
</feature>
<keyword evidence="3" id="KW-0808">Transferase</keyword>
<organism evidence="3 4">
    <name type="scientific">Segatella copri</name>
    <dbReference type="NCBI Taxonomy" id="165179"/>
    <lineage>
        <taxon>Bacteria</taxon>
        <taxon>Pseudomonadati</taxon>
        <taxon>Bacteroidota</taxon>
        <taxon>Bacteroidia</taxon>
        <taxon>Bacteroidales</taxon>
        <taxon>Prevotellaceae</taxon>
        <taxon>Segatella</taxon>
    </lineage>
</organism>
<dbReference type="InterPro" id="IPR002656">
    <property type="entry name" value="Acyl_transf_3_dom"/>
</dbReference>
<dbReference type="GO" id="GO:0016747">
    <property type="term" value="F:acyltransferase activity, transferring groups other than amino-acyl groups"/>
    <property type="evidence" value="ECO:0007669"/>
    <property type="project" value="InterPro"/>
</dbReference>
<feature type="transmembrane region" description="Helical" evidence="1">
    <location>
        <begin position="589"/>
        <end position="608"/>
    </location>
</feature>
<feature type="transmembrane region" description="Helical" evidence="1">
    <location>
        <begin position="490"/>
        <end position="506"/>
    </location>
</feature>
<feature type="transmembrane region" description="Helical" evidence="1">
    <location>
        <begin position="298"/>
        <end position="315"/>
    </location>
</feature>
<dbReference type="EMBL" id="JAPDVH010000001">
    <property type="protein sequence ID" value="MCW4156417.1"/>
    <property type="molecule type" value="Genomic_DNA"/>
</dbReference>
<accession>A0AAW5UXF9</accession>
<proteinExistence type="predicted"/>
<feature type="transmembrane region" description="Helical" evidence="1">
    <location>
        <begin position="182"/>
        <end position="200"/>
    </location>
</feature>
<dbReference type="AlphaFoldDB" id="A0AAW5UXF9"/>